<dbReference type="OrthoDB" id="8922993at2"/>
<dbReference type="SUPFAM" id="SSF53474">
    <property type="entry name" value="alpha/beta-Hydrolases"/>
    <property type="match status" value="1"/>
</dbReference>
<dbReference type="InterPro" id="IPR006862">
    <property type="entry name" value="Thio_Ohase/aa_AcTrfase"/>
</dbReference>
<dbReference type="InterPro" id="IPR016662">
    <property type="entry name" value="Acyl-CoA_thioEstase_long-chain"/>
</dbReference>
<dbReference type="PIRSF" id="PIRSF016521">
    <property type="entry name" value="Acyl-CoA_hydro"/>
    <property type="match status" value="1"/>
</dbReference>
<dbReference type="GO" id="GO:0006631">
    <property type="term" value="P:fatty acid metabolic process"/>
    <property type="evidence" value="ECO:0007669"/>
    <property type="project" value="TreeGrafter"/>
</dbReference>
<dbReference type="EMBL" id="CP002191">
    <property type="protein sequence ID" value="AFD24464.1"/>
    <property type="molecule type" value="Genomic_DNA"/>
</dbReference>
<dbReference type="InterPro" id="IPR042490">
    <property type="entry name" value="Thio_Ohase/BAAT_N"/>
</dbReference>
<dbReference type="KEGG" id="dgo:DGo_CA0537"/>
<gene>
    <name evidence="5" type="ordered locus">DGo_CA0537</name>
</gene>
<evidence type="ECO:0000256" key="1">
    <source>
        <dbReference type="ARBA" id="ARBA00006538"/>
    </source>
</evidence>
<dbReference type="Gene3D" id="2.60.40.2240">
    <property type="entry name" value="Acyl-CoA thioester hydrolase/BAAT N-terminal domain"/>
    <property type="match status" value="1"/>
</dbReference>
<dbReference type="GO" id="GO:0047617">
    <property type="term" value="F:fatty acyl-CoA hydrolase activity"/>
    <property type="evidence" value="ECO:0007669"/>
    <property type="project" value="TreeGrafter"/>
</dbReference>
<keyword evidence="5" id="KW-0012">Acyltransferase</keyword>
<dbReference type="PANTHER" id="PTHR10824:SF4">
    <property type="entry name" value="ACYL-COENZYME A THIOESTERASE 1-LIKE"/>
    <property type="match status" value="1"/>
</dbReference>
<feature type="domain" description="BAAT/Acyl-CoA thioester hydrolase C-terminal" evidence="4">
    <location>
        <begin position="204"/>
        <end position="414"/>
    </location>
</feature>
<evidence type="ECO:0000313" key="5">
    <source>
        <dbReference type="EMBL" id="AFD24464.1"/>
    </source>
</evidence>
<dbReference type="HOGENOM" id="CLU_029849_3_0_0"/>
<evidence type="ECO:0000259" key="4">
    <source>
        <dbReference type="Pfam" id="PF08840"/>
    </source>
</evidence>
<accession>H8GWJ4</accession>
<dbReference type="eggNOG" id="COG1073">
    <property type="taxonomic scope" value="Bacteria"/>
</dbReference>
<keyword evidence="6" id="KW-1185">Reference proteome</keyword>
<dbReference type="AlphaFoldDB" id="H8GWJ4"/>
<evidence type="ECO:0000259" key="3">
    <source>
        <dbReference type="Pfam" id="PF04775"/>
    </source>
</evidence>
<proteinExistence type="inferred from homology"/>
<dbReference type="InterPro" id="IPR029058">
    <property type="entry name" value="AB_hydrolase_fold"/>
</dbReference>
<dbReference type="GO" id="GO:0016746">
    <property type="term" value="F:acyltransferase activity"/>
    <property type="evidence" value="ECO:0007669"/>
    <property type="project" value="UniProtKB-KW"/>
</dbReference>
<feature type="domain" description="Acyl-CoA thioester hydrolase/bile acid-CoA amino acid N-acetyltransferase" evidence="3">
    <location>
        <begin position="23"/>
        <end position="138"/>
    </location>
</feature>
<feature type="active site" description="Charge relay system" evidence="2">
    <location>
        <position position="232"/>
    </location>
</feature>
<dbReference type="InterPro" id="IPR014940">
    <property type="entry name" value="BAAT_C"/>
</dbReference>
<dbReference type="Pfam" id="PF08840">
    <property type="entry name" value="BAAT_C"/>
    <property type="match status" value="1"/>
</dbReference>
<dbReference type="GO" id="GO:0006637">
    <property type="term" value="P:acyl-CoA metabolic process"/>
    <property type="evidence" value="ECO:0007669"/>
    <property type="project" value="InterPro"/>
</dbReference>
<sequence>MPERCAMPMTVPHDDLISRRFFLRAWALPPKTEVTVGTAAPDRHGACWQAEATYRTTAAGALDLSAQPALTGRFRGVDPAGPIWSLRPRPDHTPAFFEAPEAGVTLTVRLSAGERVLEETTVRRLTHSPDLHETPVREDGLYGSLFSPAPGTDLRGACLCLGGSEGGLYSPVAALLASEGFLVLNLAYFGVPDSGLPENLINLPLEYFGQAAAWLRARPEVAGRRVGVTGASKGAEAALLVGATFPQDIGAVAAFAPSGLVFEGIDRAGTFPPGPPMSSWSFRGQPWPYLPYHTDWAAFFAAGPQPMTPVHHRAARQASAAQIAAATIPAERVAGPVLLVSGGEDQVWHAAELAEVAQRRREAAGRPSRHLTHPHAGHHLSLPGLPTYIHGLWTPGGEEQANAHLQFQAWEAQLETLAAIWA</sequence>
<evidence type="ECO:0000256" key="2">
    <source>
        <dbReference type="PIRSR" id="PIRSR016521-1"/>
    </source>
</evidence>
<dbReference type="PANTHER" id="PTHR10824">
    <property type="entry name" value="ACYL-COENZYME A THIOESTERASE-RELATED"/>
    <property type="match status" value="1"/>
</dbReference>
<dbReference type="PATRIC" id="fig|745776.4.peg.545"/>
<feature type="active site" description="Charge relay system" evidence="2">
    <location>
        <position position="345"/>
    </location>
</feature>
<comment type="similarity">
    <text evidence="1">Belongs to the C/M/P thioester hydrolase family.</text>
</comment>
<dbReference type="Gene3D" id="3.40.50.1820">
    <property type="entry name" value="alpha/beta hydrolase"/>
    <property type="match status" value="1"/>
</dbReference>
<reference evidence="5 6" key="1">
    <citation type="journal article" date="2012" name="PLoS ONE">
        <title>Genome sequence and transcriptome analysis of the radioresistant bacterium Deinococcus gobiensis: insights into the extreme environmental adaptations.</title>
        <authorList>
            <person name="Yuan M."/>
            <person name="Chen M."/>
            <person name="Zhang W."/>
            <person name="Lu W."/>
            <person name="Wang J."/>
            <person name="Yang M."/>
            <person name="Zhao P."/>
            <person name="Tang R."/>
            <person name="Li X."/>
            <person name="Hao Y."/>
            <person name="Zhou Z."/>
            <person name="Zhan Y."/>
            <person name="Yu H."/>
            <person name="Teng C."/>
            <person name="Yan Y."/>
            <person name="Ping S."/>
            <person name="Wang Y."/>
            <person name="Lin M."/>
        </authorList>
    </citation>
    <scope>NUCLEOTIDE SEQUENCE [LARGE SCALE GENOMIC DNA]</scope>
    <source>
        <strain evidence="5 6">I-0</strain>
    </source>
</reference>
<dbReference type="Pfam" id="PF04775">
    <property type="entry name" value="Bile_Hydr_Trans"/>
    <property type="match status" value="1"/>
</dbReference>
<evidence type="ECO:0000313" key="6">
    <source>
        <dbReference type="Proteomes" id="UP000007575"/>
    </source>
</evidence>
<name>H8GWJ4_DEIGI</name>
<organism evidence="5 6">
    <name type="scientific">Deinococcus gobiensis (strain DSM 21396 / JCM 16679 / CGMCC 1.7299 / I-0)</name>
    <dbReference type="NCBI Taxonomy" id="745776"/>
    <lineage>
        <taxon>Bacteria</taxon>
        <taxon>Thermotogati</taxon>
        <taxon>Deinococcota</taxon>
        <taxon>Deinococci</taxon>
        <taxon>Deinococcales</taxon>
        <taxon>Deinococcaceae</taxon>
        <taxon>Deinococcus</taxon>
    </lineage>
</organism>
<protein>
    <submittedName>
        <fullName evidence="5">Bile acid-CoA:amino acid N-acyltransferase</fullName>
    </submittedName>
</protein>
<dbReference type="STRING" id="745776.DGo_CA0537"/>
<dbReference type="Proteomes" id="UP000007575">
    <property type="component" value="Chromosome"/>
</dbReference>
<feature type="active site" description="Charge relay system" evidence="2">
    <location>
        <position position="378"/>
    </location>
</feature>
<keyword evidence="5" id="KW-0808">Transferase</keyword>